<proteinExistence type="predicted"/>
<dbReference type="EMBL" id="BPQH01000001">
    <property type="protein sequence ID" value="GJD47768.1"/>
    <property type="molecule type" value="Genomic_DNA"/>
</dbReference>
<organism evidence="1 2">
    <name type="scientific">Methylobacterium crusticola</name>
    <dbReference type="NCBI Taxonomy" id="1697972"/>
    <lineage>
        <taxon>Bacteria</taxon>
        <taxon>Pseudomonadati</taxon>
        <taxon>Pseudomonadota</taxon>
        <taxon>Alphaproteobacteria</taxon>
        <taxon>Hyphomicrobiales</taxon>
        <taxon>Methylobacteriaceae</taxon>
        <taxon>Methylobacterium</taxon>
    </lineage>
</organism>
<protein>
    <submittedName>
        <fullName evidence="1">Uncharacterized protein</fullName>
    </submittedName>
</protein>
<keyword evidence="2" id="KW-1185">Reference proteome</keyword>
<comment type="caution">
    <text evidence="1">The sequence shown here is derived from an EMBL/GenBank/DDBJ whole genome shotgun (WGS) entry which is preliminary data.</text>
</comment>
<sequence length="103" mass="11379">MTSRNSFEQVDEVPADAMTLSLARDGDKFFGIVSCPATATQGRLPKDFRSAEMPLKEAFRAAIKFANDFKVPMVVLDPHGLWQAEWGTLYREEDEGGEAQAAP</sequence>
<reference evidence="1" key="1">
    <citation type="journal article" date="2021" name="Front. Microbiol.">
        <title>Comprehensive Comparative Genomics and Phenotyping of Methylobacterium Species.</title>
        <authorList>
            <person name="Alessa O."/>
            <person name="Ogura Y."/>
            <person name="Fujitani Y."/>
            <person name="Takami H."/>
            <person name="Hayashi T."/>
            <person name="Sahin N."/>
            <person name="Tani A."/>
        </authorList>
    </citation>
    <scope>NUCLEOTIDE SEQUENCE</scope>
    <source>
        <strain evidence="1">KCTC 52305</strain>
    </source>
</reference>
<evidence type="ECO:0000313" key="2">
    <source>
        <dbReference type="Proteomes" id="UP001055167"/>
    </source>
</evidence>
<accession>A0ABQ4QR37</accession>
<evidence type="ECO:0000313" key="1">
    <source>
        <dbReference type="EMBL" id="GJD47768.1"/>
    </source>
</evidence>
<gene>
    <name evidence="1" type="ORF">OPKNFCMD_0478</name>
</gene>
<reference evidence="1" key="2">
    <citation type="submission" date="2021-08" db="EMBL/GenBank/DDBJ databases">
        <authorList>
            <person name="Tani A."/>
            <person name="Ola A."/>
            <person name="Ogura Y."/>
            <person name="Katsura K."/>
            <person name="Hayashi T."/>
        </authorList>
    </citation>
    <scope>NUCLEOTIDE SEQUENCE</scope>
    <source>
        <strain evidence="1">KCTC 52305</strain>
    </source>
</reference>
<dbReference type="Proteomes" id="UP001055167">
    <property type="component" value="Unassembled WGS sequence"/>
</dbReference>
<name>A0ABQ4QR37_9HYPH</name>
<dbReference type="RefSeq" id="WP_128566215.1">
    <property type="nucleotide sequence ID" value="NZ_BPQH01000001.1"/>
</dbReference>